<proteinExistence type="predicted"/>
<protein>
    <recommendedName>
        <fullName evidence="4">Methyltransferase-like protein 9</fullName>
    </recommendedName>
</protein>
<evidence type="ECO:0000313" key="3">
    <source>
        <dbReference type="Proteomes" id="UP000287033"/>
    </source>
</evidence>
<dbReference type="CDD" id="cd02440">
    <property type="entry name" value="AdoMet_MTases"/>
    <property type="match status" value="1"/>
</dbReference>
<dbReference type="InterPro" id="IPR007884">
    <property type="entry name" value="METL9"/>
</dbReference>
<keyword evidence="3" id="KW-1185">Reference proteome</keyword>
<dbReference type="PANTHER" id="PTHR12890">
    <property type="entry name" value="DREV PROTEIN"/>
    <property type="match status" value="1"/>
</dbReference>
<organism evidence="2 3">
    <name type="scientific">Chiloscyllium punctatum</name>
    <name type="common">Brownbanded bambooshark</name>
    <name type="synonym">Hemiscyllium punctatum</name>
    <dbReference type="NCBI Taxonomy" id="137246"/>
    <lineage>
        <taxon>Eukaryota</taxon>
        <taxon>Metazoa</taxon>
        <taxon>Chordata</taxon>
        <taxon>Craniata</taxon>
        <taxon>Vertebrata</taxon>
        <taxon>Chondrichthyes</taxon>
        <taxon>Elasmobranchii</taxon>
        <taxon>Galeomorphii</taxon>
        <taxon>Galeoidea</taxon>
        <taxon>Orectolobiformes</taxon>
        <taxon>Hemiscylliidae</taxon>
        <taxon>Chiloscyllium</taxon>
    </lineage>
</organism>
<gene>
    <name evidence="2" type="ORF">chiPu_0006497</name>
</gene>
<sequence>MILTSGFSVIGTAVKRVLLLLCYFVALLQLRKMWSSKYLRSPLSRSLLSNMRQQGDEEHDKSQWYACDMELLPTYLQQLFVQSYLDVGTRAFLRQCSEKSSWLFVQIYYSLVTSVFGLFMSKTSINGLLGRGSMFVFSEEQFLQLLRVGPDWRAARVLDLGAGDGEVTKIISPHFEEVYVTEVSPTMKWQLKKKQYRVLGIDEWQGTGFYYNMISCLNLLDRCDRPLSLLKDIRNTLEPSKGRLILAVVLPFQPYVENGGKWERPSEYLEVTGESWEEQVASFSNDVFNKVGFAIESFTRLPYLCEGDLYNDHYVLDDVVFVLKLV</sequence>
<accession>A0A401SCG0</accession>
<feature type="transmembrane region" description="Helical" evidence="1">
    <location>
        <begin position="6"/>
        <end position="30"/>
    </location>
</feature>
<dbReference type="STRING" id="137246.A0A401SCG0"/>
<dbReference type="OMA" id="VEIGGKW"/>
<dbReference type="GO" id="GO:0106370">
    <property type="term" value="F:protein-L-histidine N-pros-methyltransferase activity"/>
    <property type="evidence" value="ECO:0007669"/>
    <property type="project" value="InterPro"/>
</dbReference>
<dbReference type="PANTHER" id="PTHR12890:SF0">
    <property type="entry name" value="PROTEIN-L-HISTIDINE N-PROS-METHYLTRANSFERASE"/>
    <property type="match status" value="1"/>
</dbReference>
<dbReference type="AlphaFoldDB" id="A0A401SCG0"/>
<comment type="caution">
    <text evidence="2">The sequence shown here is derived from an EMBL/GenBank/DDBJ whole genome shotgun (WGS) entry which is preliminary data.</text>
</comment>
<keyword evidence="1" id="KW-0812">Transmembrane</keyword>
<evidence type="ECO:0008006" key="4">
    <source>
        <dbReference type="Google" id="ProtNLM"/>
    </source>
</evidence>
<evidence type="ECO:0000256" key="1">
    <source>
        <dbReference type="SAM" id="Phobius"/>
    </source>
</evidence>
<dbReference type="Gene3D" id="3.40.50.150">
    <property type="entry name" value="Vaccinia Virus protein VP39"/>
    <property type="match status" value="1"/>
</dbReference>
<dbReference type="EMBL" id="BEZZ01000190">
    <property type="protein sequence ID" value="GCC28071.1"/>
    <property type="molecule type" value="Genomic_DNA"/>
</dbReference>
<dbReference type="InterPro" id="IPR029063">
    <property type="entry name" value="SAM-dependent_MTases_sf"/>
</dbReference>
<feature type="transmembrane region" description="Helical" evidence="1">
    <location>
        <begin position="102"/>
        <end position="120"/>
    </location>
</feature>
<keyword evidence="1" id="KW-1133">Transmembrane helix</keyword>
<reference evidence="2 3" key="1">
    <citation type="journal article" date="2018" name="Nat. Ecol. Evol.">
        <title>Shark genomes provide insights into elasmobranch evolution and the origin of vertebrates.</title>
        <authorList>
            <person name="Hara Y"/>
            <person name="Yamaguchi K"/>
            <person name="Onimaru K"/>
            <person name="Kadota M"/>
            <person name="Koyanagi M"/>
            <person name="Keeley SD"/>
            <person name="Tatsumi K"/>
            <person name="Tanaka K"/>
            <person name="Motone F"/>
            <person name="Kageyama Y"/>
            <person name="Nozu R"/>
            <person name="Adachi N"/>
            <person name="Nishimura O"/>
            <person name="Nakagawa R"/>
            <person name="Tanegashima C"/>
            <person name="Kiyatake I"/>
            <person name="Matsumoto R"/>
            <person name="Murakumo K"/>
            <person name="Nishida K"/>
            <person name="Terakita A"/>
            <person name="Kuratani S"/>
            <person name="Sato K"/>
            <person name="Hyodo S Kuraku.S."/>
        </authorList>
    </citation>
    <scope>NUCLEOTIDE SEQUENCE [LARGE SCALE GENOMIC DNA]</scope>
</reference>
<dbReference type="Pfam" id="PF05219">
    <property type="entry name" value="DREV"/>
    <property type="match status" value="1"/>
</dbReference>
<dbReference type="SUPFAM" id="SSF53335">
    <property type="entry name" value="S-adenosyl-L-methionine-dependent methyltransferases"/>
    <property type="match status" value="1"/>
</dbReference>
<dbReference type="Proteomes" id="UP000287033">
    <property type="component" value="Unassembled WGS sequence"/>
</dbReference>
<dbReference type="OrthoDB" id="199041at2759"/>
<name>A0A401SCG0_CHIPU</name>
<keyword evidence="1" id="KW-0472">Membrane</keyword>
<evidence type="ECO:0000313" key="2">
    <source>
        <dbReference type="EMBL" id="GCC28071.1"/>
    </source>
</evidence>